<name>A0A915LWJ9_MELJA</name>
<evidence type="ECO:0000313" key="2">
    <source>
        <dbReference type="WBParaSite" id="scaffold21089_cov163.g19632"/>
    </source>
</evidence>
<evidence type="ECO:0000313" key="1">
    <source>
        <dbReference type="Proteomes" id="UP000887561"/>
    </source>
</evidence>
<dbReference type="AlphaFoldDB" id="A0A915LWJ9"/>
<dbReference type="WBParaSite" id="scaffold21089_cov163.g19632">
    <property type="protein sequence ID" value="scaffold21089_cov163.g19632"/>
    <property type="gene ID" value="scaffold21089_cov163.g19632"/>
</dbReference>
<dbReference type="Proteomes" id="UP000887561">
    <property type="component" value="Unplaced"/>
</dbReference>
<sequence>MCFQTADMTDVRRYPCFINRREDGKVEQGCGGGDKGCPHEKETEFCKYCRTRNCNDEKIISKYCWTNNGKIKIKGDVPCFVERTKANQINKGIGKCPSIACKTCYKHLCNDGNDLPFSYCFNGDGKGVVGCGKSNCYIAKVEY</sequence>
<accession>A0A915LWJ9</accession>
<protein>
    <submittedName>
        <fullName evidence="2">Uncharacterized protein</fullName>
    </submittedName>
</protein>
<organism evidence="1 2">
    <name type="scientific">Meloidogyne javanica</name>
    <name type="common">Root-knot nematode worm</name>
    <dbReference type="NCBI Taxonomy" id="6303"/>
    <lineage>
        <taxon>Eukaryota</taxon>
        <taxon>Metazoa</taxon>
        <taxon>Ecdysozoa</taxon>
        <taxon>Nematoda</taxon>
        <taxon>Chromadorea</taxon>
        <taxon>Rhabditida</taxon>
        <taxon>Tylenchina</taxon>
        <taxon>Tylenchomorpha</taxon>
        <taxon>Tylenchoidea</taxon>
        <taxon>Meloidogynidae</taxon>
        <taxon>Meloidogyninae</taxon>
        <taxon>Meloidogyne</taxon>
        <taxon>Meloidogyne incognita group</taxon>
    </lineage>
</organism>
<proteinExistence type="predicted"/>
<reference evidence="2" key="1">
    <citation type="submission" date="2022-11" db="UniProtKB">
        <authorList>
            <consortium name="WormBaseParasite"/>
        </authorList>
    </citation>
    <scope>IDENTIFICATION</scope>
</reference>
<keyword evidence="1" id="KW-1185">Reference proteome</keyword>